<feature type="signal peptide" evidence="2">
    <location>
        <begin position="1"/>
        <end position="30"/>
    </location>
</feature>
<dbReference type="Pfam" id="PF06283">
    <property type="entry name" value="ThuA"/>
    <property type="match status" value="1"/>
</dbReference>
<dbReference type="Proteomes" id="UP000217289">
    <property type="component" value="Chromosome"/>
</dbReference>
<sequence>MTASIRSNRVTQLPAMIVTSLFLASSPALGRVEGREVQTPTPSATPTPTPTATPSFKVLAFYRGTWDAAHIDFTKEANVWFPQIAAQNGFSYTATTNWDLLNTSNLAQYQVVMFLDDLPQSAAQQSAFQQYMQGGGGWMGFHVSAFTTSPGSWNWYHNQFLGSGSFRSNTWGPTTAVLKVENRTHASTANLPATFTSAVSEWYSWSNNLRANPDIQVLASVDPVSFPLGTDPNQSWYSGDYPIMWTNKKYKMLYANFGHNAMNYSTNTRLSSTFASEVQNRFIVDGLKWLGGAGTTPPPTTPPISPTAWYTATGKNSGKCVDARSAASANGTAIQQYACNGTLAQHFQFQPTSDGFVRINSRLNSAQALDVTDVSAADGALIQLWSYSNGTNQQWQPVAEAGGSYRFVSRYSGKCLTTVGSADSAQLTQSSCNGGLAQSFTLAQQP</sequence>
<accession>A0A250I907</accession>
<evidence type="ECO:0000256" key="1">
    <source>
        <dbReference type="SAM" id="MobiDB-lite"/>
    </source>
</evidence>
<evidence type="ECO:0000256" key="2">
    <source>
        <dbReference type="SAM" id="SignalP"/>
    </source>
</evidence>
<dbReference type="Gene3D" id="2.80.10.50">
    <property type="match status" value="1"/>
</dbReference>
<dbReference type="InterPro" id="IPR000772">
    <property type="entry name" value="Ricin_B_lectin"/>
</dbReference>
<proteinExistence type="predicted"/>
<dbReference type="Pfam" id="PF00652">
    <property type="entry name" value="Ricin_B_lectin"/>
    <property type="match status" value="1"/>
</dbReference>
<keyword evidence="5" id="KW-1185">Reference proteome</keyword>
<feature type="domain" description="Ricin B lectin" evidence="3">
    <location>
        <begin position="308"/>
        <end position="443"/>
    </location>
</feature>
<dbReference type="PROSITE" id="PS50231">
    <property type="entry name" value="RICIN_B_LECTIN"/>
    <property type="match status" value="1"/>
</dbReference>
<evidence type="ECO:0000313" key="5">
    <source>
        <dbReference type="Proteomes" id="UP000217289"/>
    </source>
</evidence>
<reference evidence="4 5" key="1">
    <citation type="submission" date="2017-06" db="EMBL/GenBank/DDBJ databases">
        <authorList>
            <person name="Kim H.J."/>
            <person name="Triplett B.A."/>
        </authorList>
    </citation>
    <scope>NUCLEOTIDE SEQUENCE [LARGE SCALE GENOMIC DNA]</scope>
    <source>
        <strain evidence="4 5">DSM 14713</strain>
    </source>
</reference>
<dbReference type="RefSeq" id="WP_179956383.1">
    <property type="nucleotide sequence ID" value="NZ_CP022163.1"/>
</dbReference>
<dbReference type="InterPro" id="IPR029010">
    <property type="entry name" value="ThuA-like"/>
</dbReference>
<dbReference type="KEGG" id="mbd:MEBOL_001061"/>
<dbReference type="SUPFAM" id="SSF50370">
    <property type="entry name" value="Ricin B-like lectins"/>
    <property type="match status" value="1"/>
</dbReference>
<protein>
    <submittedName>
        <fullName evidence="4">Cytochrome c551/c552</fullName>
    </submittedName>
</protein>
<gene>
    <name evidence="4" type="ORF">MEBOL_001061</name>
</gene>
<dbReference type="CDD" id="cd00161">
    <property type="entry name" value="beta-trefoil_Ricin-like"/>
    <property type="match status" value="1"/>
</dbReference>
<feature type="chain" id="PRO_5012332032" evidence="2">
    <location>
        <begin position="31"/>
        <end position="446"/>
    </location>
</feature>
<dbReference type="AlphaFoldDB" id="A0A250I907"/>
<dbReference type="SUPFAM" id="SSF52317">
    <property type="entry name" value="Class I glutamine amidotransferase-like"/>
    <property type="match status" value="1"/>
</dbReference>
<name>A0A250I907_9BACT</name>
<dbReference type="InterPro" id="IPR035992">
    <property type="entry name" value="Ricin_B-like_lectins"/>
</dbReference>
<organism evidence="4 5">
    <name type="scientific">Melittangium boletus DSM 14713</name>
    <dbReference type="NCBI Taxonomy" id="1294270"/>
    <lineage>
        <taxon>Bacteria</taxon>
        <taxon>Pseudomonadati</taxon>
        <taxon>Myxococcota</taxon>
        <taxon>Myxococcia</taxon>
        <taxon>Myxococcales</taxon>
        <taxon>Cystobacterineae</taxon>
        <taxon>Archangiaceae</taxon>
        <taxon>Melittangium</taxon>
    </lineage>
</organism>
<feature type="region of interest" description="Disordered" evidence="1">
    <location>
        <begin position="32"/>
        <end position="51"/>
    </location>
</feature>
<evidence type="ECO:0000259" key="3">
    <source>
        <dbReference type="SMART" id="SM00458"/>
    </source>
</evidence>
<dbReference type="SMART" id="SM00458">
    <property type="entry name" value="RICIN"/>
    <property type="match status" value="1"/>
</dbReference>
<dbReference type="Gene3D" id="3.40.50.880">
    <property type="match status" value="1"/>
</dbReference>
<keyword evidence="2" id="KW-0732">Signal</keyword>
<dbReference type="EMBL" id="CP022163">
    <property type="protein sequence ID" value="ATB27617.1"/>
    <property type="molecule type" value="Genomic_DNA"/>
</dbReference>
<evidence type="ECO:0000313" key="4">
    <source>
        <dbReference type="EMBL" id="ATB27617.1"/>
    </source>
</evidence>
<dbReference type="InterPro" id="IPR029062">
    <property type="entry name" value="Class_I_gatase-like"/>
</dbReference>